<proteinExistence type="predicted"/>
<dbReference type="STRING" id="543728.Vapar_2244"/>
<reference evidence="2" key="1">
    <citation type="submission" date="2009-06" db="EMBL/GenBank/DDBJ databases">
        <title>Complete sequence of chromosome 1 of Variovorax paradoxus S110.</title>
        <authorList>
            <consortium name="US DOE Joint Genome Institute"/>
            <person name="Lucas S."/>
            <person name="Copeland A."/>
            <person name="Lapidus A."/>
            <person name="Glavina del Rio T."/>
            <person name="Tice H."/>
            <person name="Bruce D."/>
            <person name="Goodwin L."/>
            <person name="Pitluck S."/>
            <person name="Chertkov O."/>
            <person name="Brettin T."/>
            <person name="Detter J.C."/>
            <person name="Han C."/>
            <person name="Larimer F."/>
            <person name="Land M."/>
            <person name="Hauser L."/>
            <person name="Kyrpides N."/>
            <person name="Ovchinnikova G."/>
            <person name="Orwin P."/>
            <person name="Leadbetter J.R."/>
            <person name="Spain J.C."/>
            <person name="Han J.I."/>
        </authorList>
    </citation>
    <scope>NUCLEOTIDE SEQUENCE</scope>
    <source>
        <strain evidence="2">S110</strain>
    </source>
</reference>
<dbReference type="HOGENOM" id="CLU_011771_1_0_4"/>
<dbReference type="eggNOG" id="COG1061">
    <property type="taxonomic scope" value="Bacteria"/>
</dbReference>
<evidence type="ECO:0000313" key="2">
    <source>
        <dbReference type="EMBL" id="ACS18878.1"/>
    </source>
</evidence>
<dbReference type="CDD" id="cd17926">
    <property type="entry name" value="DEXHc_RE"/>
    <property type="match status" value="1"/>
</dbReference>
<dbReference type="PANTHER" id="PTHR47396:SF1">
    <property type="entry name" value="ATP-DEPENDENT HELICASE IRC3-RELATED"/>
    <property type="match status" value="1"/>
</dbReference>
<dbReference type="Pfam" id="PF22548">
    <property type="entry name" value="AEP-TOTE"/>
    <property type="match status" value="1"/>
</dbReference>
<dbReference type="InterPro" id="IPR014001">
    <property type="entry name" value="Helicase_ATP-bd"/>
</dbReference>
<dbReference type="EMBL" id="CP001635">
    <property type="protein sequence ID" value="ACS18878.1"/>
    <property type="molecule type" value="Genomic_DNA"/>
</dbReference>
<evidence type="ECO:0000259" key="1">
    <source>
        <dbReference type="PROSITE" id="PS51192"/>
    </source>
</evidence>
<dbReference type="GO" id="GO:0005524">
    <property type="term" value="F:ATP binding"/>
    <property type="evidence" value="ECO:0007669"/>
    <property type="project" value="InterPro"/>
</dbReference>
<dbReference type="OrthoDB" id="9804086at2"/>
<dbReference type="Pfam" id="PF00271">
    <property type="entry name" value="Helicase_C"/>
    <property type="match status" value="1"/>
</dbReference>
<dbReference type="KEGG" id="vap:Vapar_2244"/>
<dbReference type="SUPFAM" id="SSF52540">
    <property type="entry name" value="P-loop containing nucleoside triphosphate hydrolases"/>
    <property type="match status" value="2"/>
</dbReference>
<dbReference type="InterPro" id="IPR006935">
    <property type="entry name" value="Helicase/UvrB_N"/>
</dbReference>
<dbReference type="GO" id="GO:0005829">
    <property type="term" value="C:cytosol"/>
    <property type="evidence" value="ECO:0007669"/>
    <property type="project" value="TreeGrafter"/>
</dbReference>
<dbReference type="InterPro" id="IPR054347">
    <property type="entry name" value="TOTE_primase"/>
</dbReference>
<dbReference type="GO" id="GO:0003677">
    <property type="term" value="F:DNA binding"/>
    <property type="evidence" value="ECO:0007669"/>
    <property type="project" value="InterPro"/>
</dbReference>
<dbReference type="Gene3D" id="3.40.50.300">
    <property type="entry name" value="P-loop containing nucleotide triphosphate hydrolases"/>
    <property type="match status" value="2"/>
</dbReference>
<dbReference type="SMART" id="SM00487">
    <property type="entry name" value="DEXDc"/>
    <property type="match status" value="1"/>
</dbReference>
<dbReference type="InterPro" id="IPR027417">
    <property type="entry name" value="P-loop_NTPase"/>
</dbReference>
<organism evidence="2">
    <name type="scientific">Variovorax paradoxus (strain S110)</name>
    <dbReference type="NCBI Taxonomy" id="543728"/>
    <lineage>
        <taxon>Bacteria</taxon>
        <taxon>Pseudomonadati</taxon>
        <taxon>Pseudomonadota</taxon>
        <taxon>Betaproteobacteria</taxon>
        <taxon>Burkholderiales</taxon>
        <taxon>Comamonadaceae</taxon>
        <taxon>Variovorax</taxon>
    </lineage>
</organism>
<feature type="domain" description="Helicase ATP-binding" evidence="1">
    <location>
        <begin position="431"/>
        <end position="581"/>
    </location>
</feature>
<accession>C5CXM2</accession>
<dbReference type="eggNOG" id="COG4951">
    <property type="taxonomic scope" value="Bacteria"/>
</dbReference>
<sequence length="788" mass="87117">MADRDELTKLRAENSRLIALLESHGIEWRTRQQPSPSPVEPSRLSTDEKVAIFRRLFRGRTDVFPVRWESKTTGKSGYAPACANEWRTGVCEKPRIKCGDCGNRLLVPLSDAVIYKHLAGEHTVGVYPLLEDDSCHFLAVDFDEAEWRDDAQAFMQSCAGLGVPAALEVSRSGQGAHAWVFFAARVSARDARRLGTAIISHTCARTRQLRLTSYDRLFPNQDTMPRGGFGNLIALPLQKGPRERGYSVFVDAEQRPYPDQWAFLASLQPMAAHDIEPTILRATSGIHPLDITFIDDEDLATPWKRESTASKKLPGTMPRSLTMTVANLIYFEKAQLPQPLANRLIRLAAFQNPEFYKAQAMRVSVWDKPRVIGCAENYPQHIALPRGCLDASLSLLRENGITCELRDERFKGQPLDVSFVGNLRQDQQTAVAAMLPFDAGVLCAPTAFGKTVTAAAMIAEKGVNTLILVHRTELLKQWQERLQTFLGVGTGVVGTIGGGKAKPTGRIDIAVMQSLSRRGEVNPLVEDYGHVIVDECHHVGAVSFDAILKRTKAKYVLGLTATPFRRDGQQPIIFMQCGPIRHTAATPAGAPHDLEVVPRSRHARIDLPQDAGIQNVFRHLANDQARTEAIAAEVRDAFAQGRKILVLTERTEHLNAIEAALGGLGPDFFVLHGRMSRKQRAALVAGLDALAPDAPRVLLATGKLVGEGFDHPPLDTLVLAMPVSWKGTLQQYAGRLHREHVSKADVRIIDFVDTGHPALLRMWDKRQRGYRAMGYRTDADTVPNEGLF</sequence>
<dbReference type="Pfam" id="PF04851">
    <property type="entry name" value="ResIII"/>
    <property type="match status" value="1"/>
</dbReference>
<dbReference type="GO" id="GO:0016787">
    <property type="term" value="F:hydrolase activity"/>
    <property type="evidence" value="ECO:0007669"/>
    <property type="project" value="InterPro"/>
</dbReference>
<protein>
    <submittedName>
        <fullName evidence="2">Type III restriction protein res subunit</fullName>
    </submittedName>
</protein>
<dbReference type="AlphaFoldDB" id="C5CXM2"/>
<dbReference type="PROSITE" id="PS51192">
    <property type="entry name" value="HELICASE_ATP_BIND_1"/>
    <property type="match status" value="1"/>
</dbReference>
<gene>
    <name evidence="2" type="ordered locus">Vapar_2244</name>
</gene>
<dbReference type="InterPro" id="IPR001650">
    <property type="entry name" value="Helicase_C-like"/>
</dbReference>
<dbReference type="InterPro" id="IPR050742">
    <property type="entry name" value="Helicase_Restrict-Modif_Enz"/>
</dbReference>
<dbReference type="PANTHER" id="PTHR47396">
    <property type="entry name" value="TYPE I RESTRICTION ENZYME ECOKI R PROTEIN"/>
    <property type="match status" value="1"/>
</dbReference>
<name>C5CXM2_VARPS</name>